<dbReference type="GO" id="GO:0005366">
    <property type="term" value="F:myo-inositol:proton symporter activity"/>
    <property type="evidence" value="ECO:0007669"/>
    <property type="project" value="TreeGrafter"/>
</dbReference>
<evidence type="ECO:0000256" key="1">
    <source>
        <dbReference type="ARBA" id="ARBA00004141"/>
    </source>
</evidence>
<organism evidence="9 10">
    <name type="scientific">Paragonimus skrjabini miyazakii</name>
    <dbReference type="NCBI Taxonomy" id="59628"/>
    <lineage>
        <taxon>Eukaryota</taxon>
        <taxon>Metazoa</taxon>
        <taxon>Spiralia</taxon>
        <taxon>Lophotrochozoa</taxon>
        <taxon>Platyhelminthes</taxon>
        <taxon>Trematoda</taxon>
        <taxon>Digenea</taxon>
        <taxon>Plagiorchiida</taxon>
        <taxon>Troglotremata</taxon>
        <taxon>Troglotrematidae</taxon>
        <taxon>Paragonimus</taxon>
    </lineage>
</organism>
<dbReference type="InterPro" id="IPR050814">
    <property type="entry name" value="Myo-inositol_Transporter"/>
</dbReference>
<evidence type="ECO:0000259" key="8">
    <source>
        <dbReference type="PROSITE" id="PS50850"/>
    </source>
</evidence>
<dbReference type="Gene3D" id="1.20.1250.20">
    <property type="entry name" value="MFS general substrate transporter like domains"/>
    <property type="match status" value="2"/>
</dbReference>
<accession>A0A8S9YYR1</accession>
<evidence type="ECO:0000313" key="10">
    <source>
        <dbReference type="Proteomes" id="UP000822476"/>
    </source>
</evidence>
<dbReference type="AlphaFoldDB" id="A0A8S9YYR1"/>
<protein>
    <recommendedName>
        <fullName evidence="8">Major facilitator superfamily (MFS) profile domain-containing protein</fullName>
    </recommendedName>
</protein>
<comment type="similarity">
    <text evidence="2">Belongs to the major facilitator superfamily. Sugar transporter (TC 2.A.1.1) family.</text>
</comment>
<feature type="transmembrane region" description="Helical" evidence="7">
    <location>
        <begin position="117"/>
        <end position="138"/>
    </location>
</feature>
<name>A0A8S9YYR1_9TREM</name>
<reference evidence="9" key="1">
    <citation type="submission" date="2019-07" db="EMBL/GenBank/DDBJ databases">
        <title>Annotation for the trematode Paragonimus miyazaki's.</title>
        <authorList>
            <person name="Choi Y.-J."/>
        </authorList>
    </citation>
    <scope>NUCLEOTIDE SEQUENCE</scope>
    <source>
        <strain evidence="9">Japan</strain>
    </source>
</reference>
<feature type="transmembrane region" description="Helical" evidence="7">
    <location>
        <begin position="150"/>
        <end position="173"/>
    </location>
</feature>
<dbReference type="InterPro" id="IPR005828">
    <property type="entry name" value="MFS_sugar_transport-like"/>
</dbReference>
<feature type="transmembrane region" description="Helical" evidence="7">
    <location>
        <begin position="385"/>
        <end position="408"/>
    </location>
</feature>
<keyword evidence="3" id="KW-0813">Transport</keyword>
<dbReference type="InterPro" id="IPR036259">
    <property type="entry name" value="MFS_trans_sf"/>
</dbReference>
<feature type="transmembrane region" description="Helical" evidence="7">
    <location>
        <begin position="354"/>
        <end position="378"/>
    </location>
</feature>
<dbReference type="PRINTS" id="PR00171">
    <property type="entry name" value="SUGRTRNSPORT"/>
</dbReference>
<feature type="transmembrane region" description="Helical" evidence="7">
    <location>
        <begin position="59"/>
        <end position="83"/>
    </location>
</feature>
<evidence type="ECO:0000256" key="5">
    <source>
        <dbReference type="ARBA" id="ARBA00022989"/>
    </source>
</evidence>
<feature type="transmembrane region" description="Helical" evidence="7">
    <location>
        <begin position="310"/>
        <end position="334"/>
    </location>
</feature>
<evidence type="ECO:0000256" key="4">
    <source>
        <dbReference type="ARBA" id="ARBA00022692"/>
    </source>
</evidence>
<proteinExistence type="inferred from homology"/>
<dbReference type="Pfam" id="PF00083">
    <property type="entry name" value="Sugar_tr"/>
    <property type="match status" value="3"/>
</dbReference>
<dbReference type="InterPro" id="IPR020846">
    <property type="entry name" value="MFS_dom"/>
</dbReference>
<dbReference type="OrthoDB" id="6339427at2759"/>
<keyword evidence="4 7" id="KW-0812">Transmembrane</keyword>
<dbReference type="InterPro" id="IPR005829">
    <property type="entry name" value="Sugar_transporter_CS"/>
</dbReference>
<keyword evidence="5 7" id="KW-1133">Transmembrane helix</keyword>
<dbReference type="InterPro" id="IPR003663">
    <property type="entry name" value="Sugar/inositol_transpt"/>
</dbReference>
<comment type="subcellular location">
    <subcellularLocation>
        <location evidence="1">Membrane</location>
        <topology evidence="1">Multi-pass membrane protein</topology>
    </subcellularLocation>
</comment>
<evidence type="ECO:0000256" key="7">
    <source>
        <dbReference type="SAM" id="Phobius"/>
    </source>
</evidence>
<dbReference type="PANTHER" id="PTHR48020:SF12">
    <property type="entry name" value="PROTON MYO-INOSITOL COTRANSPORTER"/>
    <property type="match status" value="1"/>
</dbReference>
<dbReference type="PROSITE" id="PS50850">
    <property type="entry name" value="MFS"/>
    <property type="match status" value="1"/>
</dbReference>
<evidence type="ECO:0000313" key="9">
    <source>
        <dbReference type="EMBL" id="KAF7256017.1"/>
    </source>
</evidence>
<gene>
    <name evidence="9" type="ORF">EG68_07483</name>
</gene>
<keyword evidence="10" id="KW-1185">Reference proteome</keyword>
<dbReference type="GO" id="GO:0016324">
    <property type="term" value="C:apical plasma membrane"/>
    <property type="evidence" value="ECO:0007669"/>
    <property type="project" value="TreeGrafter"/>
</dbReference>
<evidence type="ECO:0000256" key="2">
    <source>
        <dbReference type="ARBA" id="ARBA00010992"/>
    </source>
</evidence>
<dbReference type="EMBL" id="JTDE01003476">
    <property type="protein sequence ID" value="KAF7256017.1"/>
    <property type="molecule type" value="Genomic_DNA"/>
</dbReference>
<feature type="transmembrane region" description="Helical" evidence="7">
    <location>
        <begin position="92"/>
        <end position="111"/>
    </location>
</feature>
<sequence>MERDLQDETRPIIPPKSVNHAFPIGAAILSAIGGLLFGYDTGVISGAMIQLRQQFALSYFYQELIVSITLGSAAISALGSAILTDWAGRKPIIIFASFVFTVGAVILGAAFSKEALLGGRLIVGFGIGMASMVVPVYIAEISPSVLRGTLVTLNTVCITAGQMIAAIIDGIFMSDALNGWRYMLALGGIPSAIQFLGFFMMPESPRWLVHHGRTSDARTVLMRIHGRKETSVEIEKELERIVIASESQDRSSTLNDLNLSGRETAYDDDQPSTVEQQDSTGLLTVSTSGKTFFDRLTIVRMLRQPSTRRALMVGCCLQLFQQLVGINTVMYYSASIISMAGVGSSSDAKSRDTTVVWMAAVVASANCAFCLISPWLISRFRRRTLLLWSLSGVTLSLTLLGISFQIIACTSAPVTLLEPVPPGVLPSDCLKAFTCDSCMRTNMCGFCYNQDEGRVVNGSCLPAPEKFAEFSSYGRCSNESSGSHENIWAFDHCPTPYGWLTMFGLVMYLASFSPGMASLPWTINSELYPTWARSTGVACATGTNWIANVLVSLTFLSLTEAITRQGLCNTGLVSKIGGHTAPNIFITDEREDKIPRNLLSLCGHYIACHSVCLQVRSGDWRYHFGRSQLKTRPTELF</sequence>
<dbReference type="SUPFAM" id="SSF103473">
    <property type="entry name" value="MFS general substrate transporter"/>
    <property type="match status" value="1"/>
</dbReference>
<keyword evidence="6 7" id="KW-0472">Membrane</keyword>
<dbReference type="Proteomes" id="UP000822476">
    <property type="component" value="Unassembled WGS sequence"/>
</dbReference>
<comment type="caution">
    <text evidence="9">The sequence shown here is derived from an EMBL/GenBank/DDBJ whole genome shotgun (WGS) entry which is preliminary data.</text>
</comment>
<dbReference type="PANTHER" id="PTHR48020">
    <property type="entry name" value="PROTON MYO-INOSITOL COTRANSPORTER"/>
    <property type="match status" value="1"/>
</dbReference>
<dbReference type="PROSITE" id="PS00217">
    <property type="entry name" value="SUGAR_TRANSPORT_2"/>
    <property type="match status" value="1"/>
</dbReference>
<evidence type="ECO:0000256" key="3">
    <source>
        <dbReference type="ARBA" id="ARBA00022448"/>
    </source>
</evidence>
<feature type="transmembrane region" description="Helical" evidence="7">
    <location>
        <begin position="21"/>
        <end position="39"/>
    </location>
</feature>
<feature type="domain" description="Major facilitator superfamily (MFS) profile" evidence="8">
    <location>
        <begin position="26"/>
        <end position="637"/>
    </location>
</feature>
<evidence type="ECO:0000256" key="6">
    <source>
        <dbReference type="ARBA" id="ARBA00023136"/>
    </source>
</evidence>
<feature type="transmembrane region" description="Helical" evidence="7">
    <location>
        <begin position="179"/>
        <end position="201"/>
    </location>
</feature>